<evidence type="ECO:0000256" key="1">
    <source>
        <dbReference type="SAM" id="MobiDB-lite"/>
    </source>
</evidence>
<protein>
    <submittedName>
        <fullName evidence="3">Uncharacterized protein</fullName>
    </submittedName>
</protein>
<organism evidence="3 4">
    <name type="scientific">Streptomonospora litoralis</name>
    <dbReference type="NCBI Taxonomy" id="2498135"/>
    <lineage>
        <taxon>Bacteria</taxon>
        <taxon>Bacillati</taxon>
        <taxon>Actinomycetota</taxon>
        <taxon>Actinomycetes</taxon>
        <taxon>Streptosporangiales</taxon>
        <taxon>Nocardiopsidaceae</taxon>
        <taxon>Streptomonospora</taxon>
    </lineage>
</organism>
<sequence>MSAVFEDNGRKIALIVGLVAVALVGVFVLPAFGDSCGDWDRADAEDVLEGSTIEEGNDGVSYEHEPGEGDYRKTGPGEFEYVGCSDGSGTRTSGGSGGGSGFTSRGGGPGFGK</sequence>
<dbReference type="RefSeq" id="WP_131097092.1">
    <property type="nucleotide sequence ID" value="NZ_CP036455.1"/>
</dbReference>
<evidence type="ECO:0000313" key="4">
    <source>
        <dbReference type="Proteomes" id="UP000292235"/>
    </source>
</evidence>
<keyword evidence="2" id="KW-0472">Membrane</keyword>
<dbReference type="Proteomes" id="UP000292235">
    <property type="component" value="Chromosome"/>
</dbReference>
<evidence type="ECO:0000256" key="2">
    <source>
        <dbReference type="SAM" id="Phobius"/>
    </source>
</evidence>
<keyword evidence="2" id="KW-1133">Transmembrane helix</keyword>
<feature type="compositionally biased region" description="Gly residues" evidence="1">
    <location>
        <begin position="92"/>
        <end position="113"/>
    </location>
</feature>
<dbReference type="AlphaFoldDB" id="A0A4P6PWS2"/>
<gene>
    <name evidence="3" type="ORF">EKD16_03725</name>
</gene>
<keyword evidence="4" id="KW-1185">Reference proteome</keyword>
<keyword evidence="2" id="KW-0812">Transmembrane</keyword>
<feature type="compositionally biased region" description="Basic and acidic residues" evidence="1">
    <location>
        <begin position="61"/>
        <end position="75"/>
    </location>
</feature>
<accession>A0A4P6PWS2</accession>
<proteinExistence type="predicted"/>
<dbReference type="EMBL" id="CP036455">
    <property type="protein sequence ID" value="QBI52555.1"/>
    <property type="molecule type" value="Genomic_DNA"/>
</dbReference>
<feature type="region of interest" description="Disordered" evidence="1">
    <location>
        <begin position="51"/>
        <end position="113"/>
    </location>
</feature>
<dbReference type="KEGG" id="strr:EKD16_03725"/>
<evidence type="ECO:0000313" key="3">
    <source>
        <dbReference type="EMBL" id="QBI52555.1"/>
    </source>
</evidence>
<reference evidence="3 4" key="1">
    <citation type="submission" date="2019-02" db="EMBL/GenBank/DDBJ databases">
        <authorList>
            <person name="Khodamoradi S."/>
            <person name="Hahnke R.L."/>
            <person name="Kaempfer P."/>
            <person name="Schumann P."/>
            <person name="Rohde M."/>
            <person name="Steinert M."/>
            <person name="Luzhetskyy A."/>
            <person name="Wink J."/>
            <person name="Ruckert C."/>
        </authorList>
    </citation>
    <scope>NUCLEOTIDE SEQUENCE [LARGE SCALE GENOMIC DNA]</scope>
    <source>
        <strain evidence="3 4">M2</strain>
    </source>
</reference>
<name>A0A4P6PWS2_9ACTN</name>
<dbReference type="OrthoDB" id="9979453at2"/>
<feature type="transmembrane region" description="Helical" evidence="2">
    <location>
        <begin position="12"/>
        <end position="32"/>
    </location>
</feature>